<evidence type="ECO:0000313" key="5">
    <source>
        <dbReference type="Proteomes" id="UP000186104"/>
    </source>
</evidence>
<evidence type="ECO:0000256" key="2">
    <source>
        <dbReference type="ARBA" id="ARBA00022840"/>
    </source>
</evidence>
<dbReference type="GO" id="GO:0006355">
    <property type="term" value="P:regulation of DNA-templated transcription"/>
    <property type="evidence" value="ECO:0007669"/>
    <property type="project" value="InterPro"/>
</dbReference>
<dbReference type="InterPro" id="IPR011990">
    <property type="entry name" value="TPR-like_helical_dom_sf"/>
</dbReference>
<dbReference type="SMART" id="SM00421">
    <property type="entry name" value="HTH_LUXR"/>
    <property type="match status" value="1"/>
</dbReference>
<dbReference type="Pfam" id="PF00196">
    <property type="entry name" value="GerE"/>
    <property type="match status" value="1"/>
</dbReference>
<dbReference type="InterPro" id="IPR016032">
    <property type="entry name" value="Sig_transdc_resp-reg_C-effctor"/>
</dbReference>
<dbReference type="Gene3D" id="1.25.40.10">
    <property type="entry name" value="Tetratricopeptide repeat domain"/>
    <property type="match status" value="1"/>
</dbReference>
<keyword evidence="2" id="KW-0067">ATP-binding</keyword>
<dbReference type="KEGG" id="dtm:BJL86_1201"/>
<dbReference type="PROSITE" id="PS00622">
    <property type="entry name" value="HTH_LUXR_1"/>
    <property type="match status" value="1"/>
</dbReference>
<feature type="domain" description="HTH luxR-type" evidence="3">
    <location>
        <begin position="881"/>
        <end position="946"/>
    </location>
</feature>
<dbReference type="EMBL" id="CP015961">
    <property type="protein sequence ID" value="ANI91986.1"/>
    <property type="molecule type" value="Genomic_DNA"/>
</dbReference>
<name>A0A173LI34_9ACTN</name>
<dbReference type="Gene3D" id="1.10.10.10">
    <property type="entry name" value="Winged helix-like DNA-binding domain superfamily/Winged helix DNA-binding domain"/>
    <property type="match status" value="1"/>
</dbReference>
<gene>
    <name evidence="4" type="ORF">BJL86_1201</name>
</gene>
<dbReference type="InterPro" id="IPR000792">
    <property type="entry name" value="Tscrpt_reg_LuxR_C"/>
</dbReference>
<dbReference type="SUPFAM" id="SSF52540">
    <property type="entry name" value="P-loop containing nucleoside triphosphate hydrolases"/>
    <property type="match status" value="1"/>
</dbReference>
<dbReference type="SUPFAM" id="SSF48452">
    <property type="entry name" value="TPR-like"/>
    <property type="match status" value="1"/>
</dbReference>
<dbReference type="Proteomes" id="UP000186104">
    <property type="component" value="Chromosome"/>
</dbReference>
<accession>A0A173LI34</accession>
<keyword evidence="5" id="KW-1185">Reference proteome</keyword>
<dbReference type="InterPro" id="IPR036388">
    <property type="entry name" value="WH-like_DNA-bd_sf"/>
</dbReference>
<sequence>MDLCFLSAEATRDSDNRRHIARRQANTDEVAGRAFADTDFVREQSMDIGRHVAANPAINAIVEELDRAQTRRSRVVRILAPEGGGKTRLLEDAMSALAGRAIYAVRALSWETESPGWVAQRLIERLPAPGRHSGKNARVSGFEAQNLIAGAIGASEPGTLIVIDDAHFADPFSLKTLGTALQLSPRSNVLVILLVDESVASPSATLTRELADTDIVVPYFRLVQVRSLLGQHTGIDAPQELARSIFALTAGEPSTTIAMIEHLAATGWTSLDQIPVPPHIAAPTKATLDGLDDESRALAEHVAVLGTATSWDELAAFAGIDDAESLAARLDPLCEANLLTVHADPGATWVRFSAPLDRNIVLSSLPPTRIRALHLRAAELFADLDIDASLAHRAALSTGQDQELADRHASRAAELADNGDWYSGARTLLTAARLDPTPESATRRRRQGVDGLIEAGHIDEATYMSTAMQSAAPSPERDAVFGYLAVMRGKKSESTMLLERARASLGDRGHAGVTSLASKSVMHALASWNPADMLHWSDIAALDSAVDIPSTQAARAIGGLATLISASDDPTSADEDSNGFAVHSGYVQRFELAAGWGAFAADEPARARRHFESALAISPEKSSERITIQAQAWLAYTHFLLGTWDEAIRIIETAARRVSDLGLELLAPLVHGTGAMIRSMRDDPVGASRHIVHINPPVDSYPLQTIPSAMAAIQVAASRGDYAEVRRAGAPLAALGHDVDFDQPGYWPWFELYAHALVLGGRIREAETLIDPIWRRAEPVGHATTLASIESVRARIAGIRGDHEEMQALLDSSIERVSPLGIPYRLARLHFAAGQTLRRAGRRKEADHSLGMARDLYEQFGATVYVRRCDRERKAGGVNVARGPRQDLTPQEKAVASLVAAGHSNAEVADELYLSIKTIQYHLTRIYAKLGIRGRSELAAMYAAEISE</sequence>
<dbReference type="RefSeq" id="WP_067471458.1">
    <property type="nucleotide sequence ID" value="NZ_CP015961.1"/>
</dbReference>
<dbReference type="GO" id="GO:0005524">
    <property type="term" value="F:ATP binding"/>
    <property type="evidence" value="ECO:0007669"/>
    <property type="project" value="UniProtKB-KW"/>
</dbReference>
<dbReference type="PANTHER" id="PTHR16305:SF35">
    <property type="entry name" value="TRANSCRIPTIONAL ACTIVATOR DOMAIN"/>
    <property type="match status" value="1"/>
</dbReference>
<dbReference type="InterPro" id="IPR027417">
    <property type="entry name" value="P-loop_NTPase"/>
</dbReference>
<dbReference type="STRING" id="499555.BJL86_1201"/>
<protein>
    <submittedName>
        <fullName evidence="4">Transcriptional regulatory protein LiaR</fullName>
    </submittedName>
</protein>
<evidence type="ECO:0000259" key="3">
    <source>
        <dbReference type="PROSITE" id="PS50043"/>
    </source>
</evidence>
<evidence type="ECO:0000313" key="4">
    <source>
        <dbReference type="EMBL" id="ANI91986.1"/>
    </source>
</evidence>
<evidence type="ECO:0000256" key="1">
    <source>
        <dbReference type="ARBA" id="ARBA00022741"/>
    </source>
</evidence>
<dbReference type="CDD" id="cd06170">
    <property type="entry name" value="LuxR_C_like"/>
    <property type="match status" value="1"/>
</dbReference>
<dbReference type="GO" id="GO:0004016">
    <property type="term" value="F:adenylate cyclase activity"/>
    <property type="evidence" value="ECO:0007669"/>
    <property type="project" value="TreeGrafter"/>
</dbReference>
<proteinExistence type="predicted"/>
<dbReference type="AlphaFoldDB" id="A0A173LI34"/>
<organism evidence="4 5">
    <name type="scientific">Dietzia timorensis</name>
    <dbReference type="NCBI Taxonomy" id="499555"/>
    <lineage>
        <taxon>Bacteria</taxon>
        <taxon>Bacillati</taxon>
        <taxon>Actinomycetota</taxon>
        <taxon>Actinomycetes</taxon>
        <taxon>Mycobacteriales</taxon>
        <taxon>Dietziaceae</taxon>
        <taxon>Dietzia</taxon>
    </lineage>
</organism>
<dbReference type="PRINTS" id="PR00038">
    <property type="entry name" value="HTHLUXR"/>
</dbReference>
<keyword evidence="1" id="KW-0547">Nucleotide-binding</keyword>
<dbReference type="PROSITE" id="PS50043">
    <property type="entry name" value="HTH_LUXR_2"/>
    <property type="match status" value="1"/>
</dbReference>
<dbReference type="GO" id="GO:0003677">
    <property type="term" value="F:DNA binding"/>
    <property type="evidence" value="ECO:0007669"/>
    <property type="project" value="InterPro"/>
</dbReference>
<dbReference type="PANTHER" id="PTHR16305">
    <property type="entry name" value="TESTICULAR SOLUBLE ADENYLYL CYCLASE"/>
    <property type="match status" value="1"/>
</dbReference>
<reference evidence="4 5" key="1">
    <citation type="submission" date="2016-06" db="EMBL/GenBank/DDBJ databases">
        <title>Complete genome sequence of a saline-alkali tolerant type strain Dietzia timorensis ID05-A0528T.</title>
        <authorList>
            <person name="Wu X."/>
        </authorList>
    </citation>
    <scope>NUCLEOTIDE SEQUENCE [LARGE SCALE GENOMIC DNA]</scope>
    <source>
        <strain evidence="4 5">ID05-A0528</strain>
    </source>
</reference>
<dbReference type="GO" id="GO:0005737">
    <property type="term" value="C:cytoplasm"/>
    <property type="evidence" value="ECO:0007669"/>
    <property type="project" value="TreeGrafter"/>
</dbReference>
<dbReference type="SUPFAM" id="SSF46894">
    <property type="entry name" value="C-terminal effector domain of the bipartite response regulators"/>
    <property type="match status" value="1"/>
</dbReference>